<evidence type="ECO:0000313" key="2">
    <source>
        <dbReference type="Proteomes" id="UP000008320"/>
    </source>
</evidence>
<dbReference type="AlphaFoldDB" id="Q2GFG1"/>
<organism evidence="1 2">
    <name type="scientific">Ehrlichia chaffeensis (strain ATCC CRL-10679 / Arkansas)</name>
    <dbReference type="NCBI Taxonomy" id="205920"/>
    <lineage>
        <taxon>Bacteria</taxon>
        <taxon>Pseudomonadati</taxon>
        <taxon>Pseudomonadota</taxon>
        <taxon>Alphaproteobacteria</taxon>
        <taxon>Rickettsiales</taxon>
        <taxon>Anaplasmataceae</taxon>
        <taxon>Ehrlichia</taxon>
    </lineage>
</organism>
<dbReference type="EMBL" id="CP000236">
    <property type="protein sequence ID" value="ABD44875.1"/>
    <property type="molecule type" value="Genomic_DNA"/>
</dbReference>
<keyword evidence="2" id="KW-1185">Reference proteome</keyword>
<protein>
    <submittedName>
        <fullName evidence="1">Uncharacterized protein</fullName>
    </submittedName>
</protein>
<name>Q2GFG1_EHRCR</name>
<accession>Q2GFG1</accession>
<sequence>MYVFYSMVKCVLKKIALVIFYLCVVFPYVSLSACVDGSTFYTLDQIDKNPYPFCDTIFKEIPVLDFRIVPFYMQSFFEPKLFLMHPSKGLKLVPEAGESLYVDFKSMMSKANGKSNRSLADYGVMYYGMHRSGMDGLCVYYNSRGQCIKQCLPIPALRRPVFKIRKKDQIFVAEVKVKSVVEGNLNSATGRDYKEQVKEMTAEELRAVFGKSVDLIQPEMNLKTHEFETRTECVDGNVRGDRIECTKTVEKIATKEVFNNITCLSGLNYTGKGYYIKRYDQTIGGHRYFWLRLNKKKLVRHIYDGGVYYPCDDSMSYDLDNINMRSFVTSIKVRGDHYTIPRVGYRIAPYKGNTKQNLCGNSELYLYVPTYLKNVKDAKECIFGKLEYSSDDREYSKSCLYSYTSDDFQTFGPNRNRSELKNLDFILQNEGVLDGLVERNLYFEKMCVDHFPKYEYRVKKHIDGTKTKQYVYEIGNYHQCDFIKVEAWGGGQAGYISDGKAYSGAPAHYTLGILGTNNGKLKGKKLVIYVGEGGSYPGEYGEDTVVALCDSGSFNSNCNVSFVARGCTHNECQKNHSFINDDIVMHYRSATGMDFSRQRPVWLQYYRFIPWGDPQFPAGTIRLNSNDCSGPANAFEKNPNQYPGSGGCANISKSIQEGADGLVRLTCEMWSGNTTKRVQNEKSASYIYNKNKNSLCVNGRGGCLKSVCIYSADNEYMKFRSPVTMFGEKCEPLVERKHHLFVNIFAAGDKMTIKRVSDSKYCYDNHQALVTGYMSNFDNADYTYATGGLRVNRIKCWQNWEHENMSLLCYRNRMSHLKMSEDKYVCCYHNIQDTEHRKDICWRQKGVNILKMFNYSTLPIELRETFDDGGKELLTSLPPISNTAETQKHKTEKVENFEKVTKSIEGDNSVKKQVSYLSIGNNIQYLKTIGTYPIQNNDSVSMGMLVQERMNYPFKSEIRIENLKINTDVKSYNYNTLESYGLKDEKTRVFAKKYAGFGSSDGFLTLAKSQRKNNKPLSKEQLDINLNLEETKGVELQYAYYPEEKTFCIDTTDKVKNKGCLVSLCIYSKGGTFDGPNSYKLVRDKVESSDACLPSSAVDVKYNSKIGESIKVSCPNDNHCCYHNGKMTKCIASENLALSCYSKSSSSSEVFDYTCCYSDIRDHHRAKVKDVFSLDINPVCWKVGRTIWQILGYYRLPQEVREQVDKQSNKTMVKVVKSSSVKNATPIQAKK</sequence>
<dbReference type="HOGENOM" id="CLU_278086_0_0_5"/>
<dbReference type="Proteomes" id="UP000008320">
    <property type="component" value="Chromosome"/>
</dbReference>
<reference evidence="1 2" key="1">
    <citation type="journal article" date="2006" name="PLoS Genet.">
        <title>Comparative genomics of emerging human ehrlichiosis agents.</title>
        <authorList>
            <person name="Dunning Hotopp J.C."/>
            <person name="Lin M."/>
            <person name="Madupu R."/>
            <person name="Crabtree J."/>
            <person name="Angiuoli S.V."/>
            <person name="Eisen J.A."/>
            <person name="Seshadri R."/>
            <person name="Ren Q."/>
            <person name="Wu M."/>
            <person name="Utterback T.R."/>
            <person name="Smith S."/>
            <person name="Lewis M."/>
            <person name="Khouri H."/>
            <person name="Zhang C."/>
            <person name="Niu H."/>
            <person name="Lin Q."/>
            <person name="Ohashi N."/>
            <person name="Zhi N."/>
            <person name="Nelson W."/>
            <person name="Brinkac L.M."/>
            <person name="Dodson R.J."/>
            <person name="Rosovitz M.J."/>
            <person name="Sundaram J."/>
            <person name="Daugherty S.C."/>
            <person name="Davidsen T."/>
            <person name="Durkin A.S."/>
            <person name="Gwinn M."/>
            <person name="Haft D.H."/>
            <person name="Selengut J.D."/>
            <person name="Sullivan S.A."/>
            <person name="Zafar N."/>
            <person name="Zhou L."/>
            <person name="Benahmed F."/>
            <person name="Forberger H."/>
            <person name="Halpin R."/>
            <person name="Mulligan S."/>
            <person name="Robinson J."/>
            <person name="White O."/>
            <person name="Rikihisa Y."/>
            <person name="Tettelin H."/>
        </authorList>
    </citation>
    <scope>NUCLEOTIDE SEQUENCE [LARGE SCALE GENOMIC DNA]</scope>
    <source>
        <strain evidence="2">ATCC CRL-10679 / Arkansas</strain>
    </source>
</reference>
<gene>
    <name evidence="1" type="ordered locus">ECH_1037</name>
</gene>
<proteinExistence type="predicted"/>
<dbReference type="KEGG" id="ech:ECH_1037"/>
<evidence type="ECO:0000313" key="1">
    <source>
        <dbReference type="EMBL" id="ABD44875.1"/>
    </source>
</evidence>